<sequence>MDFSEILRRLALFHAQAIYAAGEACSQGQSQRTITAADVTRTQELHKQIIAILGVSALPGQATANAPLQPSRTLGPY</sequence>
<protein>
    <submittedName>
        <fullName evidence="1">Uncharacterized protein</fullName>
    </submittedName>
</protein>
<keyword evidence="2" id="KW-1185">Reference proteome</keyword>
<dbReference type="EMBL" id="JAWWNJ010000135">
    <property type="protein sequence ID" value="KAK6984703.1"/>
    <property type="molecule type" value="Genomic_DNA"/>
</dbReference>
<dbReference type="Proteomes" id="UP001362999">
    <property type="component" value="Unassembled WGS sequence"/>
</dbReference>
<proteinExistence type="predicted"/>
<organism evidence="1 2">
    <name type="scientific">Favolaschia claudopus</name>
    <dbReference type="NCBI Taxonomy" id="2862362"/>
    <lineage>
        <taxon>Eukaryota</taxon>
        <taxon>Fungi</taxon>
        <taxon>Dikarya</taxon>
        <taxon>Basidiomycota</taxon>
        <taxon>Agaricomycotina</taxon>
        <taxon>Agaricomycetes</taxon>
        <taxon>Agaricomycetidae</taxon>
        <taxon>Agaricales</taxon>
        <taxon>Marasmiineae</taxon>
        <taxon>Mycenaceae</taxon>
        <taxon>Favolaschia</taxon>
    </lineage>
</organism>
<gene>
    <name evidence="1" type="ORF">R3P38DRAFT_3231381</name>
</gene>
<dbReference type="AlphaFoldDB" id="A0AAV9ZKH9"/>
<accession>A0AAV9ZKH9</accession>
<evidence type="ECO:0000313" key="2">
    <source>
        <dbReference type="Proteomes" id="UP001362999"/>
    </source>
</evidence>
<reference evidence="1 2" key="1">
    <citation type="journal article" date="2024" name="J Genomics">
        <title>Draft genome sequencing and assembly of Favolaschia claudopus CIRM-BRFM 2984 isolated from oak limbs.</title>
        <authorList>
            <person name="Navarro D."/>
            <person name="Drula E."/>
            <person name="Chaduli D."/>
            <person name="Cazenave R."/>
            <person name="Ahrendt S."/>
            <person name="Wang J."/>
            <person name="Lipzen A."/>
            <person name="Daum C."/>
            <person name="Barry K."/>
            <person name="Grigoriev I.V."/>
            <person name="Favel A."/>
            <person name="Rosso M.N."/>
            <person name="Martin F."/>
        </authorList>
    </citation>
    <scope>NUCLEOTIDE SEQUENCE [LARGE SCALE GENOMIC DNA]</scope>
    <source>
        <strain evidence="1 2">CIRM-BRFM 2984</strain>
    </source>
</reference>
<evidence type="ECO:0000313" key="1">
    <source>
        <dbReference type="EMBL" id="KAK6984703.1"/>
    </source>
</evidence>
<name>A0AAV9ZKH9_9AGAR</name>
<comment type="caution">
    <text evidence="1">The sequence shown here is derived from an EMBL/GenBank/DDBJ whole genome shotgun (WGS) entry which is preliminary data.</text>
</comment>